<keyword evidence="3" id="KW-0597">Phosphoprotein</keyword>
<dbReference type="InterPro" id="IPR011712">
    <property type="entry name" value="Sig_transdc_His_kin_sub3_dim/P"/>
</dbReference>
<evidence type="ECO:0000313" key="13">
    <source>
        <dbReference type="Proteomes" id="UP000215005"/>
    </source>
</evidence>
<keyword evidence="6 12" id="KW-0418">Kinase</keyword>
<protein>
    <recommendedName>
        <fullName evidence="2">histidine kinase</fullName>
        <ecNumber evidence="2">2.7.13.3</ecNumber>
    </recommendedName>
</protein>
<feature type="region of interest" description="Disordered" evidence="9">
    <location>
        <begin position="388"/>
        <end position="413"/>
    </location>
</feature>
<dbReference type="Gene3D" id="3.30.565.10">
    <property type="entry name" value="Histidine kinase-like ATPase, C-terminal domain"/>
    <property type="match status" value="1"/>
</dbReference>
<evidence type="ECO:0000256" key="3">
    <source>
        <dbReference type="ARBA" id="ARBA00022553"/>
    </source>
</evidence>
<dbReference type="PANTHER" id="PTHR24421">
    <property type="entry name" value="NITRATE/NITRITE SENSOR PROTEIN NARX-RELATED"/>
    <property type="match status" value="1"/>
</dbReference>
<dbReference type="CDD" id="cd16917">
    <property type="entry name" value="HATPase_UhpB-NarQ-NarX-like"/>
    <property type="match status" value="1"/>
</dbReference>
<dbReference type="AlphaFoldDB" id="A0A223SDF1"/>
<evidence type="ECO:0000256" key="9">
    <source>
        <dbReference type="SAM" id="MobiDB-lite"/>
    </source>
</evidence>
<feature type="transmembrane region" description="Helical" evidence="10">
    <location>
        <begin position="110"/>
        <end position="126"/>
    </location>
</feature>
<keyword evidence="4" id="KW-0808">Transferase</keyword>
<evidence type="ECO:0000256" key="6">
    <source>
        <dbReference type="ARBA" id="ARBA00022777"/>
    </source>
</evidence>
<keyword evidence="13" id="KW-1185">Reference proteome</keyword>
<dbReference type="KEGG" id="ngv:CDO52_08485"/>
<feature type="region of interest" description="Disordered" evidence="9">
    <location>
        <begin position="247"/>
        <end position="285"/>
    </location>
</feature>
<keyword evidence="5" id="KW-0547">Nucleotide-binding</keyword>
<feature type="domain" description="Histidine kinase/HSP90-like ATPase" evidence="11">
    <location>
        <begin position="316"/>
        <end position="408"/>
    </location>
</feature>
<feature type="compositionally biased region" description="Low complexity" evidence="9">
    <location>
        <begin position="7"/>
        <end position="16"/>
    </location>
</feature>
<dbReference type="GO" id="GO:0016020">
    <property type="term" value="C:membrane"/>
    <property type="evidence" value="ECO:0007669"/>
    <property type="project" value="InterPro"/>
</dbReference>
<dbReference type="SUPFAM" id="SSF55874">
    <property type="entry name" value="ATPase domain of HSP90 chaperone/DNA topoisomerase II/histidine kinase"/>
    <property type="match status" value="1"/>
</dbReference>
<dbReference type="EMBL" id="CP022753">
    <property type="protein sequence ID" value="ASU86116.1"/>
    <property type="molecule type" value="Genomic_DNA"/>
</dbReference>
<comment type="catalytic activity">
    <reaction evidence="1">
        <text>ATP + protein L-histidine = ADP + protein N-phospho-L-histidine.</text>
        <dbReference type="EC" id="2.7.13.3"/>
    </reaction>
</comment>
<keyword evidence="10" id="KW-0472">Membrane</keyword>
<evidence type="ECO:0000256" key="4">
    <source>
        <dbReference type="ARBA" id="ARBA00022679"/>
    </source>
</evidence>
<reference evidence="12 13" key="1">
    <citation type="submission" date="2017-08" db="EMBL/GenBank/DDBJ databases">
        <title>The complete genome sequence of Nocardiopsis gilva YIM 90087.</title>
        <authorList>
            <person name="Yin M."/>
            <person name="Tang S."/>
        </authorList>
    </citation>
    <scope>NUCLEOTIDE SEQUENCE [LARGE SCALE GENOMIC DNA]</scope>
    <source>
        <strain evidence="12 13">YIM 90087</strain>
    </source>
</reference>
<feature type="transmembrane region" description="Helical" evidence="10">
    <location>
        <begin position="138"/>
        <end position="159"/>
    </location>
</feature>
<dbReference type="InterPro" id="IPR036890">
    <property type="entry name" value="HATPase_C_sf"/>
</dbReference>
<evidence type="ECO:0000256" key="8">
    <source>
        <dbReference type="ARBA" id="ARBA00023012"/>
    </source>
</evidence>
<organism evidence="12 13">
    <name type="scientific">Nocardiopsis gilva YIM 90087</name>
    <dbReference type="NCBI Taxonomy" id="1235441"/>
    <lineage>
        <taxon>Bacteria</taxon>
        <taxon>Bacillati</taxon>
        <taxon>Actinomycetota</taxon>
        <taxon>Actinomycetes</taxon>
        <taxon>Streptosporangiales</taxon>
        <taxon>Nocardiopsidaceae</taxon>
        <taxon>Nocardiopsis</taxon>
    </lineage>
</organism>
<keyword evidence="10" id="KW-0812">Transmembrane</keyword>
<dbReference type="OrthoDB" id="227596at2"/>
<dbReference type="Gene3D" id="1.20.5.1930">
    <property type="match status" value="1"/>
</dbReference>
<dbReference type="Pfam" id="PF07730">
    <property type="entry name" value="HisKA_3"/>
    <property type="match status" value="1"/>
</dbReference>
<accession>A0A223SDF1</accession>
<evidence type="ECO:0000313" key="12">
    <source>
        <dbReference type="EMBL" id="ASU86116.1"/>
    </source>
</evidence>
<evidence type="ECO:0000256" key="7">
    <source>
        <dbReference type="ARBA" id="ARBA00022840"/>
    </source>
</evidence>
<name>A0A223SDF1_9ACTN</name>
<keyword evidence="8" id="KW-0902">Two-component regulatory system</keyword>
<keyword evidence="10" id="KW-1133">Transmembrane helix</keyword>
<evidence type="ECO:0000256" key="10">
    <source>
        <dbReference type="SAM" id="Phobius"/>
    </source>
</evidence>
<gene>
    <name evidence="12" type="ORF">CDO52_08485</name>
</gene>
<feature type="region of interest" description="Disordered" evidence="9">
    <location>
        <begin position="1"/>
        <end position="33"/>
    </location>
</feature>
<dbReference type="GO" id="GO:0046983">
    <property type="term" value="F:protein dimerization activity"/>
    <property type="evidence" value="ECO:0007669"/>
    <property type="project" value="InterPro"/>
</dbReference>
<evidence type="ECO:0000256" key="5">
    <source>
        <dbReference type="ARBA" id="ARBA00022741"/>
    </source>
</evidence>
<dbReference type="EC" id="2.7.13.3" evidence="2"/>
<dbReference type="InterPro" id="IPR003594">
    <property type="entry name" value="HATPase_dom"/>
</dbReference>
<dbReference type="SMART" id="SM00387">
    <property type="entry name" value="HATPase_c"/>
    <property type="match status" value="1"/>
</dbReference>
<dbReference type="Pfam" id="PF02518">
    <property type="entry name" value="HATPase_c"/>
    <property type="match status" value="1"/>
</dbReference>
<sequence length="413" mass="43488">MAGPPERMMGPSGMDGPPWPSGPPWGPGRPGGPGAWQGMEFTPLAPIAYLCAAVVAGSVMVRRFRPRIGFAAATLGSTAFIALGPGYGPIVLGPAVLLFTLASRLPPRRWVWWTPLLIPVFLAGQLDRPYLGLLSLDTLVRLVPAVAVATAIAAIGVVFRSRWVSSRLQREEEVRRSVYEERLRIAQEVHDVVGHSLSVINMQAGVALHVLNKRPDQIQPSLEAIRQTSKDALEELRGTLAVFRDPQDVREHGAPVGDAEDAGETDQRPGHTPSSGQGREPLPGLDRLDDLVVGIATAGRTVNVRTEGTPAALPAAVDHAAYRIVQEALTNVVRHAGQADATVLIRYGPTEVAVEITDNGSGGSTGDPGTGSGIAGMRERARAVGGRLTAGPRPEGGFAARAELPLGTGRGGQ</sequence>
<feature type="compositionally biased region" description="Pro residues" evidence="9">
    <location>
        <begin position="17"/>
        <end position="27"/>
    </location>
</feature>
<dbReference type="GO" id="GO:0005524">
    <property type="term" value="F:ATP binding"/>
    <property type="evidence" value="ECO:0007669"/>
    <property type="project" value="UniProtKB-KW"/>
</dbReference>
<feature type="transmembrane region" description="Helical" evidence="10">
    <location>
        <begin position="68"/>
        <end position="90"/>
    </location>
</feature>
<feature type="transmembrane region" description="Helical" evidence="10">
    <location>
        <begin position="41"/>
        <end position="61"/>
    </location>
</feature>
<dbReference type="InterPro" id="IPR050482">
    <property type="entry name" value="Sensor_HK_TwoCompSys"/>
</dbReference>
<evidence type="ECO:0000256" key="1">
    <source>
        <dbReference type="ARBA" id="ARBA00000085"/>
    </source>
</evidence>
<evidence type="ECO:0000259" key="11">
    <source>
        <dbReference type="SMART" id="SM00387"/>
    </source>
</evidence>
<keyword evidence="7" id="KW-0067">ATP-binding</keyword>
<proteinExistence type="predicted"/>
<dbReference type="GO" id="GO:0000155">
    <property type="term" value="F:phosphorelay sensor kinase activity"/>
    <property type="evidence" value="ECO:0007669"/>
    <property type="project" value="InterPro"/>
</dbReference>
<dbReference type="PANTHER" id="PTHR24421:SF10">
    <property type="entry name" value="NITRATE_NITRITE SENSOR PROTEIN NARQ"/>
    <property type="match status" value="1"/>
</dbReference>
<evidence type="ECO:0000256" key="2">
    <source>
        <dbReference type="ARBA" id="ARBA00012438"/>
    </source>
</evidence>
<dbReference type="Proteomes" id="UP000215005">
    <property type="component" value="Chromosome"/>
</dbReference>